<dbReference type="GO" id="GO:0004222">
    <property type="term" value="F:metalloendopeptidase activity"/>
    <property type="evidence" value="ECO:0007669"/>
    <property type="project" value="InterPro"/>
</dbReference>
<keyword evidence="1" id="KW-0645">Protease</keyword>
<dbReference type="Pfam" id="PF00413">
    <property type="entry name" value="Peptidase_M10"/>
    <property type="match status" value="1"/>
</dbReference>
<keyword evidence="6" id="KW-0482">Metalloprotease</keyword>
<accession>A0A7V2ATF1</accession>
<proteinExistence type="predicted"/>
<comment type="caution">
    <text evidence="6">The sequence shown here is derived from an EMBL/GenBank/DDBJ whole genome shotgun (WGS) entry which is preliminary data.</text>
</comment>
<dbReference type="EMBL" id="DSEC01000038">
    <property type="protein sequence ID" value="HER42921.1"/>
    <property type="molecule type" value="Genomic_DNA"/>
</dbReference>
<dbReference type="Proteomes" id="UP000886069">
    <property type="component" value="Unassembled WGS sequence"/>
</dbReference>
<evidence type="ECO:0000256" key="2">
    <source>
        <dbReference type="ARBA" id="ARBA00022723"/>
    </source>
</evidence>
<dbReference type="PROSITE" id="PS50853">
    <property type="entry name" value="FN3"/>
    <property type="match status" value="1"/>
</dbReference>
<dbReference type="AlphaFoldDB" id="A0A7V2ATF1"/>
<dbReference type="Gene3D" id="2.60.40.10">
    <property type="entry name" value="Immunoglobulins"/>
    <property type="match status" value="1"/>
</dbReference>
<evidence type="ECO:0000259" key="5">
    <source>
        <dbReference type="PROSITE" id="PS50853"/>
    </source>
</evidence>
<evidence type="ECO:0000256" key="1">
    <source>
        <dbReference type="ARBA" id="ARBA00022670"/>
    </source>
</evidence>
<name>A0A7V2ATF1_UNCEI</name>
<dbReference type="GO" id="GO:0006508">
    <property type="term" value="P:proteolysis"/>
    <property type="evidence" value="ECO:0007669"/>
    <property type="project" value="UniProtKB-KW"/>
</dbReference>
<dbReference type="InterPro" id="IPR003961">
    <property type="entry name" value="FN3_dom"/>
</dbReference>
<dbReference type="GO" id="GO:0008270">
    <property type="term" value="F:zinc ion binding"/>
    <property type="evidence" value="ECO:0007669"/>
    <property type="project" value="InterPro"/>
</dbReference>
<sequence>MRNRGYCEMKRYSLSVSVLLLPLIAQSCIFRSDPLAPNGSPVLESYEPLETYITLVIPNSVVFRIEAADPDLDLLEFRFSINGEEANRLDSLFFHPLESGIYEIDATASDASSSISRRWTVTVTDAPNEPPVISNPKPTQQSFACAVGDILHFSFSVDNEPGQPLQFSYELDGEAIAGNLPSSDFEFRFLETGEHDLDGIVYDNEFGDTTSWHVTVVGFPDTIPPSVIYDLSAGPGETMGSILLNWTAPGDDGTTGTASSYHVRTSSYPIYTEEDWQNAAGKTGEPVPSPFGTPEEMIVTGLNPGTYIYVAIRAQDDFFNWSPLGDCVHALVRGADFEGYAINTSTGNPAVGIVVSGGGRSTVTDHEGYYMLENLPFYLTSVRCWDEATLGSIGDYFDLALPVTIQAIVNRLDMAMVPALELVDTETDRYLDSFYLFLRSMTATVGNNGTSTVLKSWNHYPLRVYSPPMMLGELDLQAAALGALDEWEAMTGLDLFVMEDDPELADVRIDYHDGVDLKHHVETLSLNPDGTPELKEVEIYLDNTSVPLDRFSHLVFAHEFGHILCLDHSLDTGHLMLGLAMPYQHHVTTDEANVVKVIYHVPPVFDFENILED</sequence>
<dbReference type="GO" id="GO:0031012">
    <property type="term" value="C:extracellular matrix"/>
    <property type="evidence" value="ECO:0007669"/>
    <property type="project" value="InterPro"/>
</dbReference>
<dbReference type="SUPFAM" id="SSF55486">
    <property type="entry name" value="Metalloproteases ('zincins'), catalytic domain"/>
    <property type="match status" value="1"/>
</dbReference>
<evidence type="ECO:0000313" key="6">
    <source>
        <dbReference type="EMBL" id="HER42921.1"/>
    </source>
</evidence>
<feature type="domain" description="Fibronectin type-III" evidence="5">
    <location>
        <begin position="224"/>
        <end position="335"/>
    </location>
</feature>
<evidence type="ECO:0000256" key="3">
    <source>
        <dbReference type="ARBA" id="ARBA00022801"/>
    </source>
</evidence>
<dbReference type="Gene3D" id="3.40.390.10">
    <property type="entry name" value="Collagenase (Catalytic Domain)"/>
    <property type="match status" value="1"/>
</dbReference>
<dbReference type="InterPro" id="IPR001818">
    <property type="entry name" value="Pept_M10_metallopeptidase"/>
</dbReference>
<keyword evidence="4" id="KW-0862">Zinc</keyword>
<keyword evidence="2" id="KW-0479">Metal-binding</keyword>
<dbReference type="SUPFAM" id="SSF49265">
    <property type="entry name" value="Fibronectin type III"/>
    <property type="match status" value="1"/>
</dbReference>
<keyword evidence="3" id="KW-0378">Hydrolase</keyword>
<dbReference type="PROSITE" id="PS51257">
    <property type="entry name" value="PROKAR_LIPOPROTEIN"/>
    <property type="match status" value="1"/>
</dbReference>
<gene>
    <name evidence="6" type="ORF">ENO08_00485</name>
</gene>
<protein>
    <submittedName>
        <fullName evidence="6">Matrixin family metalloprotease</fullName>
    </submittedName>
</protein>
<dbReference type="InterPro" id="IPR024079">
    <property type="entry name" value="MetalloPept_cat_dom_sf"/>
</dbReference>
<dbReference type="InterPro" id="IPR013783">
    <property type="entry name" value="Ig-like_fold"/>
</dbReference>
<dbReference type="InterPro" id="IPR036116">
    <property type="entry name" value="FN3_sf"/>
</dbReference>
<reference evidence="6" key="1">
    <citation type="journal article" date="2020" name="mSystems">
        <title>Genome- and Community-Level Interaction Insights into Carbon Utilization and Element Cycling Functions of Hydrothermarchaeota in Hydrothermal Sediment.</title>
        <authorList>
            <person name="Zhou Z."/>
            <person name="Liu Y."/>
            <person name="Xu W."/>
            <person name="Pan J."/>
            <person name="Luo Z.H."/>
            <person name="Li M."/>
        </authorList>
    </citation>
    <scope>NUCLEOTIDE SEQUENCE [LARGE SCALE GENOMIC DNA]</scope>
    <source>
        <strain evidence="6">SpSt-1233</strain>
    </source>
</reference>
<dbReference type="CDD" id="cd00063">
    <property type="entry name" value="FN3"/>
    <property type="match status" value="1"/>
</dbReference>
<organism evidence="6">
    <name type="scientific">Eiseniibacteriota bacterium</name>
    <dbReference type="NCBI Taxonomy" id="2212470"/>
    <lineage>
        <taxon>Bacteria</taxon>
        <taxon>Candidatus Eiseniibacteriota</taxon>
    </lineage>
</organism>
<evidence type="ECO:0000256" key="4">
    <source>
        <dbReference type="ARBA" id="ARBA00022833"/>
    </source>
</evidence>